<dbReference type="InterPro" id="IPR033138">
    <property type="entry name" value="Cu_oxidase_CS"/>
</dbReference>
<evidence type="ECO:0000259" key="5">
    <source>
        <dbReference type="Pfam" id="PF07731"/>
    </source>
</evidence>
<dbReference type="InterPro" id="IPR045087">
    <property type="entry name" value="Cu-oxidase_fam"/>
</dbReference>
<dbReference type="SUPFAM" id="SSF49503">
    <property type="entry name" value="Cupredoxins"/>
    <property type="match status" value="3"/>
</dbReference>
<keyword evidence="8" id="KW-1185">Reference proteome</keyword>
<evidence type="ECO:0000313" key="8">
    <source>
        <dbReference type="Proteomes" id="UP001604043"/>
    </source>
</evidence>
<dbReference type="PROSITE" id="PS00080">
    <property type="entry name" value="MULTICOPPER_OXIDASE2"/>
    <property type="match status" value="1"/>
</dbReference>
<dbReference type="InterPro" id="IPR008972">
    <property type="entry name" value="Cupredoxin"/>
</dbReference>
<dbReference type="Pfam" id="PF07731">
    <property type="entry name" value="Cu-oxidase_2"/>
    <property type="match status" value="1"/>
</dbReference>
<reference evidence="7 8" key="1">
    <citation type="submission" date="2024-02" db="EMBL/GenBank/DDBJ databases">
        <title>Expansion and revision of Xanthobacter and proposal of Roseixanthobacter gen. nov.</title>
        <authorList>
            <person name="Soltysiak M.P.M."/>
            <person name="Jalihal A."/>
            <person name="Ory A."/>
            <person name="Chrisophersen C."/>
            <person name="Lee A.D."/>
            <person name="Boulton J."/>
            <person name="Springer M."/>
        </authorList>
    </citation>
    <scope>NUCLEOTIDE SEQUENCE [LARGE SCALE GENOMIC DNA]</scope>
    <source>
        <strain evidence="7 8">CB5</strain>
    </source>
</reference>
<organism evidence="7 8">
    <name type="scientific">Xanthobacter aminoxidans</name>
    <dbReference type="NCBI Taxonomy" id="186280"/>
    <lineage>
        <taxon>Bacteria</taxon>
        <taxon>Pseudomonadati</taxon>
        <taxon>Pseudomonadota</taxon>
        <taxon>Alphaproteobacteria</taxon>
        <taxon>Hyphomicrobiales</taxon>
        <taxon>Xanthobacteraceae</taxon>
        <taxon>Xanthobacter</taxon>
    </lineage>
</organism>
<evidence type="ECO:0000313" key="7">
    <source>
        <dbReference type="EMBL" id="MFG1252973.1"/>
    </source>
</evidence>
<dbReference type="CDD" id="cd13887">
    <property type="entry name" value="CuRO_2_MCO_like_2"/>
    <property type="match status" value="1"/>
</dbReference>
<feature type="domain" description="Plastocyanin-like" evidence="5">
    <location>
        <begin position="406"/>
        <end position="516"/>
    </location>
</feature>
<dbReference type="RefSeq" id="WP_394009000.1">
    <property type="nucleotide sequence ID" value="NZ_JBAFUR010000003.1"/>
</dbReference>
<dbReference type="Pfam" id="PF00394">
    <property type="entry name" value="Cu-oxidase"/>
    <property type="match status" value="1"/>
</dbReference>
<comment type="caution">
    <text evidence="7">The sequence shown here is derived from an EMBL/GenBank/DDBJ whole genome shotgun (WGS) entry which is preliminary data.</text>
</comment>
<feature type="domain" description="Plastocyanin-like" evidence="6">
    <location>
        <begin position="45"/>
        <end position="137"/>
    </location>
</feature>
<keyword evidence="3" id="KW-0186">Copper</keyword>
<dbReference type="PROSITE" id="PS00079">
    <property type="entry name" value="MULTICOPPER_OXIDASE1"/>
    <property type="match status" value="1"/>
</dbReference>
<evidence type="ECO:0000256" key="3">
    <source>
        <dbReference type="ARBA" id="ARBA00023008"/>
    </source>
</evidence>
<gene>
    <name evidence="7" type="ORF">V5F30_12250</name>
</gene>
<keyword evidence="1" id="KW-0479">Metal-binding</keyword>
<dbReference type="InterPro" id="IPR002355">
    <property type="entry name" value="Cu_oxidase_Cu_BS"/>
</dbReference>
<proteinExistence type="predicted"/>
<keyword evidence="2" id="KW-0560">Oxidoreductase</keyword>
<dbReference type="Proteomes" id="UP001604043">
    <property type="component" value="Unassembled WGS sequence"/>
</dbReference>
<dbReference type="InterPro" id="IPR011707">
    <property type="entry name" value="Cu-oxidase-like_N"/>
</dbReference>
<dbReference type="PROSITE" id="PS51318">
    <property type="entry name" value="TAT"/>
    <property type="match status" value="1"/>
</dbReference>
<dbReference type="InterPro" id="IPR001117">
    <property type="entry name" value="Cu-oxidase_2nd"/>
</dbReference>
<dbReference type="Pfam" id="PF07732">
    <property type="entry name" value="Cu-oxidase_3"/>
    <property type="match status" value="1"/>
</dbReference>
<dbReference type="InterPro" id="IPR034279">
    <property type="entry name" value="CuRO_3_CopA"/>
</dbReference>
<accession>A0ABW6ZIK5</accession>
<evidence type="ECO:0000259" key="4">
    <source>
        <dbReference type="Pfam" id="PF00394"/>
    </source>
</evidence>
<feature type="domain" description="Plastocyanin-like" evidence="4">
    <location>
        <begin position="266"/>
        <end position="349"/>
    </location>
</feature>
<sequence length="517" mass="53509">MTRPIASSLTRRSFLTGGAAMGALAVSGGWNRALAAPLLSVESVTLDVNGKAAKVFAVKGLAGEGIFAKEGDRLSGAVLNASDTPAVMHWHGQLFAPADQDRARPGGGELAPGGTDQVDFLLTPGTHWMHSHTLSEQQLLAAPLVTREADAGDVQDVVVMLHDFSFRSPEEILARLGGSSAHGGHGMGGSMQGMAVPGMGHAGHGSSGMGGMGAMGGGAMGGGISASPPAGQMSHGMGGGMPGGMAGGMMAHANDVDYDAFLANRRTLADPEVAQVEKGSRVRLRIINGGTATAFFISVPGLKPRCIAVDGSPCVPVEADAFPLAQGQRVDLIVNIPAGGGAFPVLAQVEASPRRTGLVLATAGASVARIAEGADRPQGLVDLTFEARLAATKPLAPRKADRVFPIMLGEEAGYRWTINGRIHTEAEPLVVSPGERVEMTFMNPTTMSHPMHLHGHHFQVVGIGGKRFPGAVRDTVMVPPQMSVTITFDAGPKGEWFLHCHHLYHMATGMMAVVKVA</sequence>
<evidence type="ECO:0000256" key="1">
    <source>
        <dbReference type="ARBA" id="ARBA00022723"/>
    </source>
</evidence>
<dbReference type="InterPro" id="IPR006311">
    <property type="entry name" value="TAT_signal"/>
</dbReference>
<dbReference type="PANTHER" id="PTHR11709:SF394">
    <property type="entry name" value="FI03373P-RELATED"/>
    <property type="match status" value="1"/>
</dbReference>
<evidence type="ECO:0000256" key="2">
    <source>
        <dbReference type="ARBA" id="ARBA00023002"/>
    </source>
</evidence>
<protein>
    <submittedName>
        <fullName evidence="7">Multicopper oxidase domain-containing protein</fullName>
    </submittedName>
</protein>
<name>A0ABW6ZIK5_9HYPH</name>
<dbReference type="CDD" id="cd13896">
    <property type="entry name" value="CuRO_3_CopA"/>
    <property type="match status" value="1"/>
</dbReference>
<evidence type="ECO:0000259" key="6">
    <source>
        <dbReference type="Pfam" id="PF07732"/>
    </source>
</evidence>
<dbReference type="InterPro" id="IPR011706">
    <property type="entry name" value="Cu-oxidase_C"/>
</dbReference>
<dbReference type="PANTHER" id="PTHR11709">
    <property type="entry name" value="MULTI-COPPER OXIDASE"/>
    <property type="match status" value="1"/>
</dbReference>
<dbReference type="EMBL" id="JBAFUR010000003">
    <property type="protein sequence ID" value="MFG1252973.1"/>
    <property type="molecule type" value="Genomic_DNA"/>
</dbReference>
<dbReference type="Gene3D" id="2.60.40.420">
    <property type="entry name" value="Cupredoxins - blue copper proteins"/>
    <property type="match status" value="3"/>
</dbReference>